<feature type="region of interest" description="Disordered" evidence="1">
    <location>
        <begin position="196"/>
        <end position="215"/>
    </location>
</feature>
<evidence type="ECO:0000313" key="3">
    <source>
        <dbReference type="Proteomes" id="UP001620626"/>
    </source>
</evidence>
<organism evidence="2 3">
    <name type="scientific">Heterodera trifolii</name>
    <dbReference type="NCBI Taxonomy" id="157864"/>
    <lineage>
        <taxon>Eukaryota</taxon>
        <taxon>Metazoa</taxon>
        <taxon>Ecdysozoa</taxon>
        <taxon>Nematoda</taxon>
        <taxon>Chromadorea</taxon>
        <taxon>Rhabditida</taxon>
        <taxon>Tylenchina</taxon>
        <taxon>Tylenchomorpha</taxon>
        <taxon>Tylenchoidea</taxon>
        <taxon>Heteroderidae</taxon>
        <taxon>Heteroderinae</taxon>
        <taxon>Heterodera</taxon>
    </lineage>
</organism>
<feature type="compositionally biased region" description="Polar residues" evidence="1">
    <location>
        <begin position="174"/>
        <end position="187"/>
    </location>
</feature>
<dbReference type="EMBL" id="JBICBT010001177">
    <property type="protein sequence ID" value="KAL3079930.1"/>
    <property type="molecule type" value="Genomic_DNA"/>
</dbReference>
<feature type="region of interest" description="Disordered" evidence="1">
    <location>
        <begin position="248"/>
        <end position="284"/>
    </location>
</feature>
<feature type="compositionally biased region" description="Polar residues" evidence="1">
    <location>
        <begin position="98"/>
        <end position="113"/>
    </location>
</feature>
<feature type="compositionally biased region" description="Basic and acidic residues" evidence="1">
    <location>
        <begin position="132"/>
        <end position="145"/>
    </location>
</feature>
<reference evidence="2 3" key="1">
    <citation type="submission" date="2024-10" db="EMBL/GenBank/DDBJ databases">
        <authorList>
            <person name="Kim D."/>
        </authorList>
    </citation>
    <scope>NUCLEOTIDE SEQUENCE [LARGE SCALE GENOMIC DNA]</scope>
    <source>
        <strain evidence="2">BH-2024</strain>
    </source>
</reference>
<gene>
    <name evidence="2" type="ORF">niasHT_034680</name>
</gene>
<evidence type="ECO:0000313" key="2">
    <source>
        <dbReference type="EMBL" id="KAL3079930.1"/>
    </source>
</evidence>
<feature type="compositionally biased region" description="Polar residues" evidence="1">
    <location>
        <begin position="252"/>
        <end position="268"/>
    </location>
</feature>
<dbReference type="Proteomes" id="UP001620626">
    <property type="component" value="Unassembled WGS sequence"/>
</dbReference>
<evidence type="ECO:0000256" key="1">
    <source>
        <dbReference type="SAM" id="MobiDB-lite"/>
    </source>
</evidence>
<sequence length="321" mass="36095">MEHKLYGVFASSQTLRFFLIPRLNKWAEIRLIVCPYGALTEAHSTYEQIENAFTYLSEENLASATPPAPTNSAETSVASVHTEPTYEQPPSVLPKDGTNAQQQLNLSDRSSVSPLKVAVDTSGSVVPSRIVHPTEDVEQRKRDVPTRPTVQPPKPPTNAERPTSQSVGGGRDQIVSSSFKNPLNGTESRIRKPTEFVWQGSHIPSPPKSNHRRLPHNQRNKAKEPLLVWSAHLPTVFRLGKTFAQPLGRALSPQSKRSKNIITPNFPNRTSKTQRKRRRPPQFPFQKSSLAATRERTPKKMNVFQKAHRPIAFLYEAMEEF</sequence>
<feature type="region of interest" description="Disordered" evidence="1">
    <location>
        <begin position="62"/>
        <end position="190"/>
    </location>
</feature>
<proteinExistence type="predicted"/>
<comment type="caution">
    <text evidence="2">The sequence shown here is derived from an EMBL/GenBank/DDBJ whole genome shotgun (WGS) entry which is preliminary data.</text>
</comment>
<dbReference type="AlphaFoldDB" id="A0ABD2IQS7"/>
<name>A0ABD2IQS7_9BILA</name>
<keyword evidence="3" id="KW-1185">Reference proteome</keyword>
<protein>
    <submittedName>
        <fullName evidence="2">Uncharacterized protein</fullName>
    </submittedName>
</protein>
<feature type="compositionally biased region" description="Low complexity" evidence="1">
    <location>
        <begin position="62"/>
        <end position="76"/>
    </location>
</feature>
<accession>A0ABD2IQS7</accession>